<gene>
    <name evidence="2" type="ORF">EHQ58_10770</name>
</gene>
<evidence type="ECO:0000256" key="1">
    <source>
        <dbReference type="SAM" id="SignalP"/>
    </source>
</evidence>
<dbReference type="OrthoDB" id="341456at2"/>
<evidence type="ECO:0000313" key="3">
    <source>
        <dbReference type="Proteomes" id="UP000297693"/>
    </source>
</evidence>
<keyword evidence="1" id="KW-0732">Signal</keyword>
<name>A0A4R9JZQ0_9LEPT</name>
<dbReference type="EMBL" id="RQGD01000034">
    <property type="protein sequence ID" value="TGL57882.1"/>
    <property type="molecule type" value="Genomic_DNA"/>
</dbReference>
<dbReference type="NCBIfam" id="NF047447">
    <property type="entry name" value="Lepto_OmpL37"/>
    <property type="match status" value="1"/>
</dbReference>
<comment type="caution">
    <text evidence="2">The sequence shown here is derived from an EMBL/GenBank/DDBJ whole genome shotgun (WGS) entry which is preliminary data.</text>
</comment>
<dbReference type="InterPro" id="IPR058230">
    <property type="entry name" value="OmpL37"/>
</dbReference>
<feature type="signal peptide" evidence="1">
    <location>
        <begin position="1"/>
        <end position="22"/>
    </location>
</feature>
<dbReference type="RefSeq" id="WP_135623900.1">
    <property type="nucleotide sequence ID" value="NZ_RQGD01000034.1"/>
</dbReference>
<dbReference type="Proteomes" id="UP000297693">
    <property type="component" value="Unassembled WGS sequence"/>
</dbReference>
<sequence length="257" mass="30206">MNRNFYFAFILALSGISLEAKAVLQVAYGVEENQLIIKSLDSTISHLGDADDRKLYQRCLEHYLEFLELNMRRNDDVSYQELRHTQKLLIPLYDSMLSKNIAMLRNELNRLGRVSKDKEKTNTKFMLRLGFRDLTEAEQKLTMARNTRPQLYLLKLREMLFALKILKHAGRFVVALALLHEADIVREVEGRSFEEIDNEIENSFFQEQEKFRKMHWDNFFKVWKEDGIYTTVLNGQVKSELAVPLPGIDPAYVREPR</sequence>
<evidence type="ECO:0000313" key="2">
    <source>
        <dbReference type="EMBL" id="TGL57882.1"/>
    </source>
</evidence>
<accession>A0A4R9JZQ0</accession>
<protein>
    <submittedName>
        <fullName evidence="2">Uncharacterized protein</fullName>
    </submittedName>
</protein>
<keyword evidence="3" id="KW-1185">Reference proteome</keyword>
<proteinExistence type="predicted"/>
<organism evidence="2 3">
    <name type="scientific">Leptospira ognonensis</name>
    <dbReference type="NCBI Taxonomy" id="2484945"/>
    <lineage>
        <taxon>Bacteria</taxon>
        <taxon>Pseudomonadati</taxon>
        <taxon>Spirochaetota</taxon>
        <taxon>Spirochaetia</taxon>
        <taxon>Leptospirales</taxon>
        <taxon>Leptospiraceae</taxon>
        <taxon>Leptospira</taxon>
    </lineage>
</organism>
<dbReference type="AlphaFoldDB" id="A0A4R9JZQ0"/>
<feature type="chain" id="PRO_5020793445" evidence="1">
    <location>
        <begin position="23"/>
        <end position="257"/>
    </location>
</feature>
<reference evidence="2" key="1">
    <citation type="journal article" date="2019" name="PLoS Negl. Trop. Dis.">
        <title>Revisiting the worldwide diversity of Leptospira species in the environment.</title>
        <authorList>
            <person name="Vincent A.T."/>
            <person name="Schiettekatte O."/>
            <person name="Bourhy P."/>
            <person name="Veyrier F.J."/>
            <person name="Picardeau M."/>
        </authorList>
    </citation>
    <scope>NUCLEOTIDE SEQUENCE [LARGE SCALE GENOMIC DNA]</scope>
    <source>
        <strain evidence="2">201702476</strain>
    </source>
</reference>